<name>A0ACC2SBL2_9FUNG</name>
<accession>A0ACC2SBL2</accession>
<gene>
    <name evidence="1" type="ORF">DSO57_1039207</name>
</gene>
<proteinExistence type="predicted"/>
<keyword evidence="2" id="KW-1185">Reference proteome</keyword>
<comment type="caution">
    <text evidence="1">The sequence shown here is derived from an EMBL/GenBank/DDBJ whole genome shotgun (WGS) entry which is preliminary data.</text>
</comment>
<sequence length="118" mass="12843">MTPPPPQPTLQELSANESPLDIWRRTFMADRRPRRAPGKPPPPPRGPPHRYGGDTFMADRSWTASRPGPPDLSYIVKLAPILCWALPAGPAGCLPASSQEPPTGWIPDTRASSDIISQ</sequence>
<dbReference type="Proteomes" id="UP001165960">
    <property type="component" value="Unassembled WGS sequence"/>
</dbReference>
<evidence type="ECO:0000313" key="2">
    <source>
        <dbReference type="Proteomes" id="UP001165960"/>
    </source>
</evidence>
<reference evidence="1" key="1">
    <citation type="submission" date="2022-04" db="EMBL/GenBank/DDBJ databases">
        <title>Genome of the entomopathogenic fungus Entomophthora muscae.</title>
        <authorList>
            <person name="Elya C."/>
            <person name="Lovett B.R."/>
            <person name="Lee E."/>
            <person name="Macias A.M."/>
            <person name="Hajek A.E."/>
            <person name="De Bivort B.L."/>
            <person name="Kasson M.T."/>
            <person name="De Fine Licht H.H."/>
            <person name="Stajich J.E."/>
        </authorList>
    </citation>
    <scope>NUCLEOTIDE SEQUENCE</scope>
    <source>
        <strain evidence="1">Berkeley</strain>
    </source>
</reference>
<organism evidence="1 2">
    <name type="scientific">Entomophthora muscae</name>
    <dbReference type="NCBI Taxonomy" id="34485"/>
    <lineage>
        <taxon>Eukaryota</taxon>
        <taxon>Fungi</taxon>
        <taxon>Fungi incertae sedis</taxon>
        <taxon>Zoopagomycota</taxon>
        <taxon>Entomophthoromycotina</taxon>
        <taxon>Entomophthoromycetes</taxon>
        <taxon>Entomophthorales</taxon>
        <taxon>Entomophthoraceae</taxon>
        <taxon>Entomophthora</taxon>
    </lineage>
</organism>
<protein>
    <submittedName>
        <fullName evidence="1">Uncharacterized protein</fullName>
    </submittedName>
</protein>
<dbReference type="EMBL" id="QTSX02005576">
    <property type="protein sequence ID" value="KAJ9059654.1"/>
    <property type="molecule type" value="Genomic_DNA"/>
</dbReference>
<evidence type="ECO:0000313" key="1">
    <source>
        <dbReference type="EMBL" id="KAJ9059654.1"/>
    </source>
</evidence>